<feature type="compositionally biased region" description="Basic and acidic residues" evidence="1">
    <location>
        <begin position="84"/>
        <end position="97"/>
    </location>
</feature>
<evidence type="ECO:0000313" key="4">
    <source>
        <dbReference type="Proteomes" id="UP001642464"/>
    </source>
</evidence>
<organism evidence="3 4">
    <name type="scientific">Durusdinium trenchii</name>
    <dbReference type="NCBI Taxonomy" id="1381693"/>
    <lineage>
        <taxon>Eukaryota</taxon>
        <taxon>Sar</taxon>
        <taxon>Alveolata</taxon>
        <taxon>Dinophyceae</taxon>
        <taxon>Suessiales</taxon>
        <taxon>Symbiodiniaceae</taxon>
        <taxon>Durusdinium</taxon>
    </lineage>
</organism>
<evidence type="ECO:0000256" key="2">
    <source>
        <dbReference type="SAM" id="Phobius"/>
    </source>
</evidence>
<evidence type="ECO:0000256" key="1">
    <source>
        <dbReference type="SAM" id="MobiDB-lite"/>
    </source>
</evidence>
<protein>
    <submittedName>
        <fullName evidence="3">NmrA-like family domain-containing protein 1</fullName>
    </submittedName>
</protein>
<dbReference type="EMBL" id="CAXAMM010039640">
    <property type="protein sequence ID" value="CAK9087933.1"/>
    <property type="molecule type" value="Genomic_DNA"/>
</dbReference>
<keyword evidence="2" id="KW-0812">Transmembrane</keyword>
<keyword evidence="2" id="KW-0472">Membrane</keyword>
<dbReference type="InterPro" id="IPR029044">
    <property type="entry name" value="Nucleotide-diphossugar_trans"/>
</dbReference>
<evidence type="ECO:0000313" key="3">
    <source>
        <dbReference type="EMBL" id="CAK9087933.1"/>
    </source>
</evidence>
<reference evidence="3 4" key="1">
    <citation type="submission" date="2024-02" db="EMBL/GenBank/DDBJ databases">
        <authorList>
            <person name="Chen Y."/>
            <person name="Shah S."/>
            <person name="Dougan E. K."/>
            <person name="Thang M."/>
            <person name="Chan C."/>
        </authorList>
    </citation>
    <scope>NUCLEOTIDE SEQUENCE [LARGE SCALE GENOMIC DNA]</scope>
</reference>
<feature type="transmembrane region" description="Helical" evidence="2">
    <location>
        <begin position="12"/>
        <end position="29"/>
    </location>
</feature>
<keyword evidence="4" id="KW-1185">Reference proteome</keyword>
<sequence>MTGTRRQGCRGALPIVLGAACVGIPGLYLEFNLERAAVTADHRVEVPTPAPGPTSTSQAFNDHIEEPVSRAAPVPQSPAPSRLPEPDTPHGETRDGVNGKYQPKIFAKKAECADQALELGNIPTVEECDGLVATKMDCGRYFMFSPGHPDWLCRCCAPFGEEEGPASDQWNVYQAQVPRLPELGALPPTPPPVDPFAGLPISETRPTWLVRKDALVVDARAEESGGIIILQAVLSDSHSTWGNKKDNRKLEKRPDWLRAILATNRAHAEKHGHVMVIRAYPTEPQLPDWMIKECGKKSLQACIKMNERETYNWEKHLMMSDYLLSKQGFTHVLMLDADAALVQPQLDTLRRIAAILDAEGKDLFLTNEDWLDENGARRINGGLMFAKNAQFTQNLFQDTFDAHWAGYNFLKNARIGTPSLRCTSNEQICLNDLYYGDQEHFTSKVIMASGKQYNRGAERGGEAHIDDETTEIMHWMGGAKGTAGKALCNGKRDLTNGGPNGYGCKRG</sequence>
<gene>
    <name evidence="3" type="ORF">SCF082_LOCUS41548</name>
</gene>
<comment type="caution">
    <text evidence="3">The sequence shown here is derived from an EMBL/GenBank/DDBJ whole genome shotgun (WGS) entry which is preliminary data.</text>
</comment>
<feature type="region of interest" description="Disordered" evidence="1">
    <location>
        <begin position="69"/>
        <end position="99"/>
    </location>
</feature>
<keyword evidence="2" id="KW-1133">Transmembrane helix</keyword>
<dbReference type="Proteomes" id="UP001642464">
    <property type="component" value="Unassembled WGS sequence"/>
</dbReference>
<proteinExistence type="predicted"/>
<dbReference type="PROSITE" id="PS51257">
    <property type="entry name" value="PROKAR_LIPOPROTEIN"/>
    <property type="match status" value="1"/>
</dbReference>
<dbReference type="SUPFAM" id="SSF53448">
    <property type="entry name" value="Nucleotide-diphospho-sugar transferases"/>
    <property type="match status" value="1"/>
</dbReference>
<accession>A0ABP0QIG2</accession>
<name>A0ABP0QIG2_9DINO</name>